<evidence type="ECO:0000313" key="8">
    <source>
        <dbReference type="EMBL" id="RQM10248.1"/>
    </source>
</evidence>
<evidence type="ECO:0000256" key="1">
    <source>
        <dbReference type="ARBA" id="ARBA00022723"/>
    </source>
</evidence>
<dbReference type="PROSITE" id="PS50178">
    <property type="entry name" value="ZF_FYVE"/>
    <property type="match status" value="1"/>
</dbReference>
<evidence type="ECO:0000256" key="3">
    <source>
        <dbReference type="ARBA" id="ARBA00022833"/>
    </source>
</evidence>
<keyword evidence="2 4" id="KW-0863">Zinc-finger</keyword>
<feature type="region of interest" description="Disordered" evidence="5">
    <location>
        <begin position="172"/>
        <end position="195"/>
    </location>
</feature>
<dbReference type="VEuPathDB" id="FungiDB:DD237_002299"/>
<dbReference type="EMBL" id="QKXF01000649">
    <property type="protein sequence ID" value="RQM10248.1"/>
    <property type="molecule type" value="Genomic_DNA"/>
</dbReference>
<feature type="compositionally biased region" description="Low complexity" evidence="5">
    <location>
        <begin position="172"/>
        <end position="187"/>
    </location>
</feature>
<reference evidence="9 10" key="1">
    <citation type="submission" date="2018-06" db="EMBL/GenBank/DDBJ databases">
        <title>Comparative genomics of downy mildews reveals potential adaptations to biotrophy.</title>
        <authorList>
            <person name="Fletcher K."/>
            <person name="Klosterman S.J."/>
            <person name="Derevnina L."/>
            <person name="Martin F."/>
            <person name="Koike S."/>
            <person name="Reyes Chin-Wo S."/>
            <person name="Mou B."/>
            <person name="Michelmore R."/>
        </authorList>
    </citation>
    <scope>NUCLEOTIDE SEQUENCE [LARGE SCALE GENOMIC DNA]</scope>
    <source>
        <strain evidence="8 10">R13</strain>
        <strain evidence="7 9">R14</strain>
    </source>
</reference>
<accession>A0A3M6VEG0</accession>
<dbReference type="SUPFAM" id="SSF57903">
    <property type="entry name" value="FYVE/PHD zinc finger"/>
    <property type="match status" value="1"/>
</dbReference>
<evidence type="ECO:0000313" key="9">
    <source>
        <dbReference type="Proteomes" id="UP000282087"/>
    </source>
</evidence>
<feature type="compositionally biased region" description="Low complexity" evidence="5">
    <location>
        <begin position="432"/>
        <end position="466"/>
    </location>
</feature>
<evidence type="ECO:0000313" key="10">
    <source>
        <dbReference type="Proteomes" id="UP000286097"/>
    </source>
</evidence>
<dbReference type="AlphaFoldDB" id="A0A3M6VEG0"/>
<dbReference type="SMART" id="SM00064">
    <property type="entry name" value="FYVE"/>
    <property type="match status" value="1"/>
</dbReference>
<evidence type="ECO:0000259" key="6">
    <source>
        <dbReference type="PROSITE" id="PS50178"/>
    </source>
</evidence>
<name>A0A3M6VEG0_9STRA</name>
<dbReference type="PANTHER" id="PTHR43102:SF2">
    <property type="entry name" value="GAF DOMAIN-CONTAINING PROTEIN"/>
    <property type="match status" value="1"/>
</dbReference>
<dbReference type="InterPro" id="IPR017455">
    <property type="entry name" value="Znf_FYVE-rel"/>
</dbReference>
<evidence type="ECO:0000256" key="5">
    <source>
        <dbReference type="SAM" id="MobiDB-lite"/>
    </source>
</evidence>
<keyword evidence="3" id="KW-0862">Zinc</keyword>
<feature type="region of interest" description="Disordered" evidence="5">
    <location>
        <begin position="432"/>
        <end position="512"/>
    </location>
</feature>
<organism evidence="7 9">
    <name type="scientific">Peronospora effusa</name>
    <dbReference type="NCBI Taxonomy" id="542832"/>
    <lineage>
        <taxon>Eukaryota</taxon>
        <taxon>Sar</taxon>
        <taxon>Stramenopiles</taxon>
        <taxon>Oomycota</taxon>
        <taxon>Peronosporomycetes</taxon>
        <taxon>Peronosporales</taxon>
        <taxon>Peronosporaceae</taxon>
        <taxon>Peronospora</taxon>
    </lineage>
</organism>
<dbReference type="Gene3D" id="3.30.40.10">
    <property type="entry name" value="Zinc/RING finger domain, C3HC4 (zinc finger)"/>
    <property type="match status" value="1"/>
</dbReference>
<dbReference type="SUPFAM" id="SSF55781">
    <property type="entry name" value="GAF domain-like"/>
    <property type="match status" value="1"/>
</dbReference>
<comment type="caution">
    <text evidence="7">The sequence shown here is derived from an EMBL/GenBank/DDBJ whole genome shotgun (WGS) entry which is preliminary data.</text>
</comment>
<evidence type="ECO:0000256" key="2">
    <source>
        <dbReference type="ARBA" id="ARBA00022771"/>
    </source>
</evidence>
<dbReference type="Pfam" id="PF01363">
    <property type="entry name" value="FYVE"/>
    <property type="match status" value="1"/>
</dbReference>
<dbReference type="Gene3D" id="3.30.450.40">
    <property type="match status" value="1"/>
</dbReference>
<keyword evidence="1" id="KW-0479">Metal-binding</keyword>
<evidence type="ECO:0000256" key="4">
    <source>
        <dbReference type="PROSITE-ProRule" id="PRU00091"/>
    </source>
</evidence>
<protein>
    <recommendedName>
        <fullName evidence="6">FYVE-type domain-containing protein</fullName>
    </recommendedName>
</protein>
<sequence length="608" mass="67368">MTTRASRPRGLSANHVNEEERLQTIINDKSTLSSVRLLGKKNWVKMDERPNCFYCARKFRPFSIKRHCRSCGEIVCSNCYRRRRVSVTPTLEVTVRLCFDCIDKAMLCAEKENLGKSAVIMKQPGSDEDGTEIIDTEQCKLDGKKTFGACSLQTTSTSTSSCSRFSEFSAFDNSSDGNSDASDSSSRGGSGGSILGFSRRGQSVIPATELIEFLHEEEQLKIYDARRHEILTQLKVLDTEPEKEYDALCELVRQVFDSSVAAVAFMDQTRQWYKARYGIAQAELPRDIAFCSQLLQTPLPTIIMNATKDSRFNQNPLVTGSANIRFYATAPICDPSSGIVIGSVFVMDPKPKQKLPPRAMEMLSYVSSAIEKLLQGEASTLAASTMNQKLYTSTGHSMRRESLPLYPENRTASLRSVPEDIEDVDFCHTPLRSNASSSSSNSSLWNSQRSSSRSSQCSSLRSSQRSSSRRSGSKRPVSASNLQLRHQSPDSNGGSTSLESRKSSNTSNSKLSINDLVSAEPLKIIPAQEAAPAQLKNVDCNELFRRITSTQELLAQQHGTLLATLTQHSSRISSIEKTVDRIEGILSIQQTHSMTRLVDSPERWPVDL</sequence>
<dbReference type="InterPro" id="IPR000306">
    <property type="entry name" value="Znf_FYVE"/>
</dbReference>
<dbReference type="EMBL" id="QLLG01000267">
    <property type="protein sequence ID" value="RMX65104.1"/>
    <property type="molecule type" value="Genomic_DNA"/>
</dbReference>
<dbReference type="PANTHER" id="PTHR43102">
    <property type="entry name" value="SLR1143 PROTEIN"/>
    <property type="match status" value="1"/>
</dbReference>
<dbReference type="OrthoDB" id="303614at2759"/>
<dbReference type="InterPro" id="IPR013083">
    <property type="entry name" value="Znf_RING/FYVE/PHD"/>
</dbReference>
<gene>
    <name evidence="8" type="ORF">DD237_002299</name>
    <name evidence="7" type="ORF">DD238_003171</name>
</gene>
<keyword evidence="9" id="KW-1185">Reference proteome</keyword>
<dbReference type="Proteomes" id="UP000282087">
    <property type="component" value="Unassembled WGS sequence"/>
</dbReference>
<dbReference type="GO" id="GO:0008270">
    <property type="term" value="F:zinc ion binding"/>
    <property type="evidence" value="ECO:0007669"/>
    <property type="project" value="UniProtKB-KW"/>
</dbReference>
<dbReference type="InterPro" id="IPR029016">
    <property type="entry name" value="GAF-like_dom_sf"/>
</dbReference>
<feature type="compositionally biased region" description="Polar residues" evidence="5">
    <location>
        <begin position="478"/>
        <end position="512"/>
    </location>
</feature>
<dbReference type="STRING" id="542832.A0A3M6VEG0"/>
<dbReference type="InterPro" id="IPR011011">
    <property type="entry name" value="Znf_FYVE_PHD"/>
</dbReference>
<dbReference type="Proteomes" id="UP000286097">
    <property type="component" value="Unassembled WGS sequence"/>
</dbReference>
<dbReference type="CDD" id="cd00065">
    <property type="entry name" value="FYVE_like_SF"/>
    <property type="match status" value="1"/>
</dbReference>
<feature type="domain" description="FYVE-type" evidence="6">
    <location>
        <begin position="46"/>
        <end position="106"/>
    </location>
</feature>
<evidence type="ECO:0000313" key="7">
    <source>
        <dbReference type="EMBL" id="RMX65104.1"/>
    </source>
</evidence>
<proteinExistence type="predicted"/>